<evidence type="ECO:0000256" key="1">
    <source>
        <dbReference type="SAM" id="MobiDB-lite"/>
    </source>
</evidence>
<name>A0A7S3Q4P4_9STRA</name>
<dbReference type="EMBL" id="HBIO01013358">
    <property type="protein sequence ID" value="CAE0465542.1"/>
    <property type="molecule type" value="Transcribed_RNA"/>
</dbReference>
<feature type="compositionally biased region" description="Polar residues" evidence="1">
    <location>
        <begin position="325"/>
        <end position="337"/>
    </location>
</feature>
<feature type="transmembrane region" description="Helical" evidence="2">
    <location>
        <begin position="246"/>
        <end position="267"/>
    </location>
</feature>
<feature type="region of interest" description="Disordered" evidence="1">
    <location>
        <begin position="1"/>
        <end position="112"/>
    </location>
</feature>
<evidence type="ECO:0000256" key="2">
    <source>
        <dbReference type="SAM" id="Phobius"/>
    </source>
</evidence>
<feature type="region of interest" description="Disordered" evidence="1">
    <location>
        <begin position="284"/>
        <end position="346"/>
    </location>
</feature>
<keyword evidence="2" id="KW-1133">Transmembrane helix</keyword>
<feature type="compositionally biased region" description="Low complexity" evidence="1">
    <location>
        <begin position="23"/>
        <end position="36"/>
    </location>
</feature>
<feature type="compositionally biased region" description="Polar residues" evidence="1">
    <location>
        <begin position="98"/>
        <end position="112"/>
    </location>
</feature>
<reference evidence="3" key="1">
    <citation type="submission" date="2021-01" db="EMBL/GenBank/DDBJ databases">
        <authorList>
            <person name="Corre E."/>
            <person name="Pelletier E."/>
            <person name="Niang G."/>
            <person name="Scheremetjew M."/>
            <person name="Finn R."/>
            <person name="Kale V."/>
            <person name="Holt S."/>
            <person name="Cochrane G."/>
            <person name="Meng A."/>
            <person name="Brown T."/>
            <person name="Cohen L."/>
        </authorList>
    </citation>
    <scope>NUCLEOTIDE SEQUENCE</scope>
    <source>
        <strain evidence="3">MM31A-1</strain>
    </source>
</reference>
<evidence type="ECO:0000313" key="3">
    <source>
        <dbReference type="EMBL" id="CAE0465542.1"/>
    </source>
</evidence>
<evidence type="ECO:0008006" key="4">
    <source>
        <dbReference type="Google" id="ProtNLM"/>
    </source>
</evidence>
<sequence>MPPSVPIRTPGARLKSSVKDGSRSLSASKSNTSSSSRTHDDIHMSKSRKQTRVRSDGQIIRRKRRSLLPDEDGVGSVSTSASATAMAKSALDNDDEQQQITTSAGAGSDNYNNINSMNSMGGGYGMGGMGGMNMMGMGMGMGMSPYSMGGMGMGMGGMGMGGYGGMGGPLSSINQFLFSFQSIIFSLGQAMQVVGMNTQAMEQLYQQAMHMMDTALVTMQDLKSLECKDLSLLSEEEQKKRRRLKALRWGLMMGVSYVGVKVVMKWWRRRREYQLQMMKRRRLMTSGGGSGSSAYPNPSSSNAYNSSYTQSSQMQLYPQQQSQQYGTNNYNSGYNPQGSHAHGSGIGGGYSSYPSNLSGQMYGFSPGNGSSNGFDATYGAGHY</sequence>
<keyword evidence="2" id="KW-0472">Membrane</keyword>
<organism evidence="3">
    <name type="scientific">Chaetoceros debilis</name>
    <dbReference type="NCBI Taxonomy" id="122233"/>
    <lineage>
        <taxon>Eukaryota</taxon>
        <taxon>Sar</taxon>
        <taxon>Stramenopiles</taxon>
        <taxon>Ochrophyta</taxon>
        <taxon>Bacillariophyta</taxon>
        <taxon>Coscinodiscophyceae</taxon>
        <taxon>Chaetocerotophycidae</taxon>
        <taxon>Chaetocerotales</taxon>
        <taxon>Chaetocerotaceae</taxon>
        <taxon>Chaetoceros</taxon>
    </lineage>
</organism>
<keyword evidence="2" id="KW-0812">Transmembrane</keyword>
<feature type="compositionally biased region" description="Low complexity" evidence="1">
    <location>
        <begin position="76"/>
        <end position="90"/>
    </location>
</feature>
<feature type="compositionally biased region" description="Low complexity" evidence="1">
    <location>
        <begin position="292"/>
        <end position="324"/>
    </location>
</feature>
<gene>
    <name evidence="3" type="ORF">CDEB00056_LOCUS10383</name>
</gene>
<proteinExistence type="predicted"/>
<accession>A0A7S3Q4P4</accession>
<dbReference type="AlphaFoldDB" id="A0A7S3Q4P4"/>
<protein>
    <recommendedName>
        <fullName evidence="4">Peroxin-13</fullName>
    </recommendedName>
</protein>